<feature type="binding site" evidence="9">
    <location>
        <position position="20"/>
    </location>
    <ligand>
        <name>3-phosphoshikimate</name>
        <dbReference type="ChEBI" id="CHEBI:145989"/>
    </ligand>
</feature>
<feature type="binding site" evidence="9">
    <location>
        <position position="166"/>
    </location>
    <ligand>
        <name>phosphoenolpyruvate</name>
        <dbReference type="ChEBI" id="CHEBI:58702"/>
    </ligand>
</feature>
<comment type="subunit">
    <text evidence="9">Monomer.</text>
</comment>
<comment type="function">
    <text evidence="1 9">Catalyzes the transfer of the enolpyruvyl moiety of phosphoenolpyruvate (PEP) to the 5-hydroxyl of shikimate-3-phosphate (S3P) to produce enolpyruvyl shikimate-3-phosphate and inorganic phosphate.</text>
</comment>
<dbReference type="SUPFAM" id="SSF55205">
    <property type="entry name" value="EPT/RTPC-like"/>
    <property type="match status" value="1"/>
</dbReference>
<dbReference type="FunFam" id="3.65.10.10:FF:000006">
    <property type="entry name" value="3-phosphoshikimate 1-carboxyvinyltransferase"/>
    <property type="match status" value="1"/>
</dbReference>
<accession>A0A2T4MIW6</accession>
<protein>
    <recommendedName>
        <fullName evidence="9">3-phosphoshikimate 1-carboxyvinyltransferase</fullName>
        <ecNumber evidence="9">2.5.1.19</ecNumber>
    </recommendedName>
    <alternativeName>
        <fullName evidence="9">5-enolpyruvylshikimate-3-phosphate synthase</fullName>
        <shortName evidence="9">EPSP synthase</shortName>
        <shortName evidence="9">EPSPS</shortName>
    </alternativeName>
</protein>
<feature type="binding site" evidence="9">
    <location>
        <position position="25"/>
    </location>
    <ligand>
        <name>3-phosphoshikimate</name>
        <dbReference type="ChEBI" id="CHEBI:145989"/>
    </ligand>
</feature>
<dbReference type="Pfam" id="PF00275">
    <property type="entry name" value="EPSP_synthase"/>
    <property type="match status" value="1"/>
</dbReference>
<feature type="active site" description="Proton acceptor" evidence="9">
    <location>
        <position position="314"/>
    </location>
</feature>
<evidence type="ECO:0000259" key="10">
    <source>
        <dbReference type="Pfam" id="PF00275"/>
    </source>
</evidence>
<dbReference type="EMBL" id="WMFL01000053">
    <property type="protein sequence ID" value="NJI01916.1"/>
    <property type="molecule type" value="Genomic_DNA"/>
</dbReference>
<dbReference type="InterPro" id="IPR023193">
    <property type="entry name" value="EPSP_synthase_CS"/>
</dbReference>
<evidence type="ECO:0000256" key="6">
    <source>
        <dbReference type="ARBA" id="ARBA00022679"/>
    </source>
</evidence>
<dbReference type="RefSeq" id="WP_107368674.1">
    <property type="nucleotide sequence ID" value="NZ_CP045927.1"/>
</dbReference>
<dbReference type="AlphaFoldDB" id="A0A2T4MIW6"/>
<dbReference type="InterPro" id="IPR006264">
    <property type="entry name" value="EPSP_synthase"/>
</dbReference>
<evidence type="ECO:0000313" key="12">
    <source>
        <dbReference type="Proteomes" id="UP000646308"/>
    </source>
</evidence>
<dbReference type="PROSITE" id="PS00885">
    <property type="entry name" value="EPSP_SYNTHASE_2"/>
    <property type="match status" value="1"/>
</dbReference>
<feature type="binding site" evidence="9">
    <location>
        <position position="387"/>
    </location>
    <ligand>
        <name>phosphoenolpyruvate</name>
        <dbReference type="ChEBI" id="CHEBI:58702"/>
    </ligand>
</feature>
<dbReference type="GO" id="GO:0009073">
    <property type="term" value="P:aromatic amino acid family biosynthetic process"/>
    <property type="evidence" value="ECO:0007669"/>
    <property type="project" value="UniProtKB-KW"/>
</dbReference>
<gene>
    <name evidence="9 11" type="primary">aroA</name>
    <name evidence="11" type="ORF">GLV84_03455</name>
</gene>
<evidence type="ECO:0000256" key="2">
    <source>
        <dbReference type="ARBA" id="ARBA00004811"/>
    </source>
</evidence>
<evidence type="ECO:0000256" key="5">
    <source>
        <dbReference type="ARBA" id="ARBA00022605"/>
    </source>
</evidence>
<keyword evidence="6 9" id="KW-0808">Transferase</keyword>
<comment type="caution">
    <text evidence="9">Lacks conserved residue(s) required for the propagation of feature annotation.</text>
</comment>
<comment type="caution">
    <text evidence="11">The sequence shown here is derived from an EMBL/GenBank/DDBJ whole genome shotgun (WGS) entry which is preliminary data.</text>
</comment>
<keyword evidence="5 9" id="KW-0028">Amino-acid biosynthesis</keyword>
<feature type="binding site" evidence="9">
    <location>
        <position position="92"/>
    </location>
    <ligand>
        <name>phosphoenolpyruvate</name>
        <dbReference type="ChEBI" id="CHEBI:58702"/>
    </ligand>
</feature>
<feature type="binding site" evidence="9">
    <location>
        <position position="345"/>
    </location>
    <ligand>
        <name>phosphoenolpyruvate</name>
        <dbReference type="ChEBI" id="CHEBI:58702"/>
    </ligand>
</feature>
<name>A0A2T4MIW6_9STAP</name>
<dbReference type="Proteomes" id="UP000646308">
    <property type="component" value="Unassembled WGS sequence"/>
</dbReference>
<evidence type="ECO:0000256" key="3">
    <source>
        <dbReference type="ARBA" id="ARBA00009948"/>
    </source>
</evidence>
<dbReference type="GO" id="GO:0005737">
    <property type="term" value="C:cytoplasm"/>
    <property type="evidence" value="ECO:0007669"/>
    <property type="project" value="UniProtKB-SubCell"/>
</dbReference>
<dbReference type="PROSITE" id="PS00104">
    <property type="entry name" value="EPSP_SYNTHASE_1"/>
    <property type="match status" value="1"/>
</dbReference>
<dbReference type="PIRSF" id="PIRSF000505">
    <property type="entry name" value="EPSPS"/>
    <property type="match status" value="1"/>
</dbReference>
<comment type="pathway">
    <text evidence="2 9">Metabolic intermediate biosynthesis; chorismate biosynthesis; chorismate from D-erythrose 4-phosphate and phosphoenolpyruvate: step 6/7.</text>
</comment>
<dbReference type="InterPro" id="IPR013792">
    <property type="entry name" value="RNA3'P_cycl/enolpyr_Trfase_a/b"/>
</dbReference>
<dbReference type="CDD" id="cd01556">
    <property type="entry name" value="EPSP_synthase"/>
    <property type="match status" value="1"/>
</dbReference>
<feature type="binding site" evidence="9">
    <location>
        <position position="21"/>
    </location>
    <ligand>
        <name>3-phosphoshikimate</name>
        <dbReference type="ChEBI" id="CHEBI:145989"/>
    </ligand>
</feature>
<feature type="binding site" evidence="9">
    <location>
        <position position="166"/>
    </location>
    <ligand>
        <name>3-phosphoshikimate</name>
        <dbReference type="ChEBI" id="CHEBI:145989"/>
    </ligand>
</feature>
<evidence type="ECO:0000256" key="4">
    <source>
        <dbReference type="ARBA" id="ARBA00022490"/>
    </source>
</evidence>
<proteinExistence type="inferred from homology"/>
<organism evidence="11 12">
    <name type="scientific">Staphylococcus agnetis</name>
    <dbReference type="NCBI Taxonomy" id="985762"/>
    <lineage>
        <taxon>Bacteria</taxon>
        <taxon>Bacillati</taxon>
        <taxon>Bacillota</taxon>
        <taxon>Bacilli</taxon>
        <taxon>Bacillales</taxon>
        <taxon>Staphylococcaceae</taxon>
        <taxon>Staphylococcus</taxon>
    </lineage>
</organism>
<comment type="catalytic activity">
    <reaction evidence="8">
        <text>3-phosphoshikimate + phosphoenolpyruvate = 5-O-(1-carboxyvinyl)-3-phosphoshikimate + phosphate</text>
        <dbReference type="Rhea" id="RHEA:21256"/>
        <dbReference type="ChEBI" id="CHEBI:43474"/>
        <dbReference type="ChEBI" id="CHEBI:57701"/>
        <dbReference type="ChEBI" id="CHEBI:58702"/>
        <dbReference type="ChEBI" id="CHEBI:145989"/>
        <dbReference type="EC" id="2.5.1.19"/>
    </reaction>
    <physiologicalReaction direction="left-to-right" evidence="8">
        <dbReference type="Rhea" id="RHEA:21257"/>
    </physiologicalReaction>
</comment>
<feature type="binding site" evidence="9">
    <location>
        <position position="341"/>
    </location>
    <ligand>
        <name>3-phosphoshikimate</name>
        <dbReference type="ChEBI" id="CHEBI:145989"/>
    </ligand>
</feature>
<feature type="binding site" evidence="9">
    <location>
        <position position="20"/>
    </location>
    <ligand>
        <name>phosphoenolpyruvate</name>
        <dbReference type="ChEBI" id="CHEBI:58702"/>
    </ligand>
</feature>
<evidence type="ECO:0000256" key="9">
    <source>
        <dbReference type="HAMAP-Rule" id="MF_00210"/>
    </source>
</evidence>
<dbReference type="GO" id="GO:0003866">
    <property type="term" value="F:3-phosphoshikimate 1-carboxyvinyltransferase activity"/>
    <property type="evidence" value="ECO:0007669"/>
    <property type="project" value="UniProtKB-UniRule"/>
</dbReference>
<keyword evidence="4 9" id="KW-0963">Cytoplasm</keyword>
<evidence type="ECO:0000313" key="11">
    <source>
        <dbReference type="EMBL" id="NJI01916.1"/>
    </source>
</evidence>
<dbReference type="EC" id="2.5.1.19" evidence="9"/>
<dbReference type="GO" id="GO:0009423">
    <property type="term" value="P:chorismate biosynthetic process"/>
    <property type="evidence" value="ECO:0007669"/>
    <property type="project" value="UniProtKB-UniRule"/>
</dbReference>
<feature type="binding site" evidence="9">
    <location>
        <position position="164"/>
    </location>
    <ligand>
        <name>3-phosphoshikimate</name>
        <dbReference type="ChEBI" id="CHEBI:145989"/>
    </ligand>
</feature>
<dbReference type="HAMAP" id="MF_00210">
    <property type="entry name" value="EPSP_synth"/>
    <property type="match status" value="1"/>
</dbReference>
<evidence type="ECO:0000256" key="1">
    <source>
        <dbReference type="ARBA" id="ARBA00002174"/>
    </source>
</evidence>
<dbReference type="NCBIfam" id="TIGR01356">
    <property type="entry name" value="aroA"/>
    <property type="match status" value="1"/>
</dbReference>
<dbReference type="FunFam" id="3.65.10.10:FF:000005">
    <property type="entry name" value="3-phosphoshikimate 1-carboxyvinyltransferase"/>
    <property type="match status" value="1"/>
</dbReference>
<dbReference type="InterPro" id="IPR036968">
    <property type="entry name" value="Enolpyruvate_Tfrase_sf"/>
</dbReference>
<keyword evidence="7 9" id="KW-0057">Aromatic amino acid biosynthesis</keyword>
<feature type="domain" description="Enolpyruvate transferase" evidence="10">
    <location>
        <begin position="6"/>
        <end position="420"/>
    </location>
</feature>
<reference evidence="11" key="1">
    <citation type="submission" date="2019-11" db="EMBL/GenBank/DDBJ databases">
        <title>Whole genome comparisons of Staphylococcus agnetis isolates from cattle and chickens.</title>
        <authorList>
            <person name="Rhoads D."/>
            <person name="Shwani A."/>
            <person name="Adkins P."/>
            <person name="Calcutt M."/>
            <person name="Middleton J."/>
        </authorList>
    </citation>
    <scope>NUCLEOTIDE SEQUENCE</scope>
    <source>
        <strain evidence="11">1387</strain>
    </source>
</reference>
<dbReference type="GO" id="GO:0008652">
    <property type="term" value="P:amino acid biosynthetic process"/>
    <property type="evidence" value="ECO:0007669"/>
    <property type="project" value="UniProtKB-KW"/>
</dbReference>
<dbReference type="InterPro" id="IPR001986">
    <property type="entry name" value="Enolpyruvate_Tfrase_dom"/>
</dbReference>
<comment type="subcellular location">
    <subcellularLocation>
        <location evidence="9">Cytoplasm</location>
    </subcellularLocation>
</comment>
<evidence type="ECO:0000256" key="8">
    <source>
        <dbReference type="ARBA" id="ARBA00044633"/>
    </source>
</evidence>
<comment type="similarity">
    <text evidence="3 9">Belongs to the EPSP synthase family.</text>
</comment>
<dbReference type="PANTHER" id="PTHR21090">
    <property type="entry name" value="AROM/DEHYDROQUINATE SYNTHASE"/>
    <property type="match status" value="1"/>
</dbReference>
<dbReference type="PANTHER" id="PTHR21090:SF5">
    <property type="entry name" value="PENTAFUNCTIONAL AROM POLYPEPTIDE"/>
    <property type="match status" value="1"/>
</dbReference>
<feature type="binding site" evidence="9">
    <location>
        <position position="120"/>
    </location>
    <ligand>
        <name>phosphoenolpyruvate</name>
        <dbReference type="ChEBI" id="CHEBI:58702"/>
    </ligand>
</feature>
<sequence>MEIISIQGPLKGHVTIPGDKSMTHRAIMLASLAQGTSIINKPLLGEDCLRTAEIFQSLGVSMQFKEEQLQITSPGFKHFKTPHQALYTGNSGTTTRLMAGLLGGLGIESVLSGDNSIGKRPMNRVIEPLQQMGVKIRGIENNYTPLVIEKGLIQGIHYKMPVASAQVKSAILFASLFANNESVIEELDMSRNHTETMFAHYGIPINVSSHRIVLPGNSIHHIKATDFDVPGDISSAAFFIVAALITPGSDIYLHHVGMNPTRDGIIEVVQQMGGNLEILNQTNTPEPTATLHVRYTPHLKPIEISGNIIPRCIDELPVIALLCTQAKGSSIIKDAEELKVKETNRIDTTASELNRLGFHLEPTDDGMIIHSSQLQTLCEVDSHTDHRIGMMLAVASLLHSESIHIKQFDSVNVSFPGFLPILKQLENEG</sequence>
<dbReference type="GeneID" id="57691577"/>
<dbReference type="Gene3D" id="3.65.10.10">
    <property type="entry name" value="Enolpyruvate transferase domain"/>
    <property type="match status" value="2"/>
</dbReference>
<feature type="binding site" evidence="9">
    <location>
        <position position="314"/>
    </location>
    <ligand>
        <name>3-phosphoshikimate</name>
        <dbReference type="ChEBI" id="CHEBI:145989"/>
    </ligand>
</feature>
<evidence type="ECO:0000256" key="7">
    <source>
        <dbReference type="ARBA" id="ARBA00023141"/>
    </source>
</evidence>